<reference evidence="1 2" key="1">
    <citation type="submission" date="2019-03" db="EMBL/GenBank/DDBJ databases">
        <authorList>
            <person name="Kim M.K.M."/>
        </authorList>
    </citation>
    <scope>NUCLEOTIDE SEQUENCE [LARGE SCALE GENOMIC DNA]</scope>
    <source>
        <strain evidence="1 2">18JY21-1</strain>
    </source>
</reference>
<gene>
    <name evidence="1" type="ORF">E0485_15095</name>
</gene>
<evidence type="ECO:0000313" key="1">
    <source>
        <dbReference type="EMBL" id="TCZ76162.1"/>
    </source>
</evidence>
<sequence>MGKGKRAVQISMSIYRIDEDATKRAVEKYLIEAREYQVTEYIPMEQKITAAYEPQFRDKYAVSSPVANIAIKNVDESERRSRHVDRAERAVNRLGTLQQQLVRMRYLDDDNVSDTEVALQLGYSDRHYRRIKSLAIYRLANTLGLVVLVDEEAS</sequence>
<dbReference type="InterPro" id="IPR013324">
    <property type="entry name" value="RNA_pol_sigma_r3/r4-like"/>
</dbReference>
<comment type="caution">
    <text evidence="1">The sequence shown here is derived from an EMBL/GenBank/DDBJ whole genome shotgun (WGS) entry which is preliminary data.</text>
</comment>
<organism evidence="1 2">
    <name type="scientific">Paenibacillus albiflavus</name>
    <dbReference type="NCBI Taxonomy" id="2545760"/>
    <lineage>
        <taxon>Bacteria</taxon>
        <taxon>Bacillati</taxon>
        <taxon>Bacillota</taxon>
        <taxon>Bacilli</taxon>
        <taxon>Bacillales</taxon>
        <taxon>Paenibacillaceae</taxon>
        <taxon>Paenibacillus</taxon>
    </lineage>
</organism>
<protein>
    <recommendedName>
        <fullName evidence="3">ArpU family transcriptional regulator</fullName>
    </recommendedName>
</protein>
<dbReference type="NCBIfam" id="TIGR01637">
    <property type="entry name" value="phage_arpU"/>
    <property type="match status" value="1"/>
</dbReference>
<proteinExistence type="predicted"/>
<accession>A0A4V2WNN8</accession>
<keyword evidence="2" id="KW-1185">Reference proteome</keyword>
<dbReference type="RefSeq" id="WP_132418888.1">
    <property type="nucleotide sequence ID" value="NZ_SKFG01000014.1"/>
</dbReference>
<evidence type="ECO:0008006" key="3">
    <source>
        <dbReference type="Google" id="ProtNLM"/>
    </source>
</evidence>
<dbReference type="InterPro" id="IPR036388">
    <property type="entry name" value="WH-like_DNA-bd_sf"/>
</dbReference>
<name>A0A4V2WNN8_9BACL</name>
<dbReference type="Proteomes" id="UP000295418">
    <property type="component" value="Unassembled WGS sequence"/>
</dbReference>
<dbReference type="Gene3D" id="1.10.10.10">
    <property type="entry name" value="Winged helix-like DNA-binding domain superfamily/Winged helix DNA-binding domain"/>
    <property type="match status" value="1"/>
</dbReference>
<dbReference type="AlphaFoldDB" id="A0A4V2WNN8"/>
<dbReference type="InterPro" id="IPR006524">
    <property type="entry name" value="ArpU-like"/>
</dbReference>
<dbReference type="OrthoDB" id="1797434at2"/>
<dbReference type="EMBL" id="SKFG01000014">
    <property type="protein sequence ID" value="TCZ76162.1"/>
    <property type="molecule type" value="Genomic_DNA"/>
</dbReference>
<evidence type="ECO:0000313" key="2">
    <source>
        <dbReference type="Proteomes" id="UP000295418"/>
    </source>
</evidence>
<dbReference type="SUPFAM" id="SSF88659">
    <property type="entry name" value="Sigma3 and sigma4 domains of RNA polymerase sigma factors"/>
    <property type="match status" value="1"/>
</dbReference>